<organism evidence="2">
    <name type="scientific">viral metagenome</name>
    <dbReference type="NCBI Taxonomy" id="1070528"/>
    <lineage>
        <taxon>unclassified sequences</taxon>
        <taxon>metagenomes</taxon>
        <taxon>organismal metagenomes</taxon>
    </lineage>
</organism>
<keyword evidence="1" id="KW-0812">Transmembrane</keyword>
<evidence type="ECO:0000313" key="2">
    <source>
        <dbReference type="EMBL" id="QHS77227.1"/>
    </source>
</evidence>
<keyword evidence="1" id="KW-0472">Membrane</keyword>
<keyword evidence="1" id="KW-1133">Transmembrane helix</keyword>
<reference evidence="2" key="1">
    <citation type="journal article" date="2020" name="Nature">
        <title>Giant virus diversity and host interactions through global metagenomics.</title>
        <authorList>
            <person name="Schulz F."/>
            <person name="Roux S."/>
            <person name="Paez-Espino D."/>
            <person name="Jungbluth S."/>
            <person name="Walsh D.A."/>
            <person name="Denef V.J."/>
            <person name="McMahon K.D."/>
            <person name="Konstantinidis K.T."/>
            <person name="Eloe-Fadrosh E.A."/>
            <person name="Kyrpides N.C."/>
            <person name="Woyke T."/>
        </authorList>
    </citation>
    <scope>NUCLEOTIDE SEQUENCE</scope>
    <source>
        <strain evidence="2">GVMAG-S-1004661-13</strain>
    </source>
</reference>
<dbReference type="AlphaFoldDB" id="A0A6C0ABZ8"/>
<name>A0A6C0ABZ8_9ZZZZ</name>
<dbReference type="EMBL" id="MN740543">
    <property type="protein sequence ID" value="QHS77227.1"/>
    <property type="molecule type" value="Genomic_DNA"/>
</dbReference>
<evidence type="ECO:0000256" key="1">
    <source>
        <dbReference type="SAM" id="Phobius"/>
    </source>
</evidence>
<accession>A0A6C0ABZ8</accession>
<feature type="transmembrane region" description="Helical" evidence="1">
    <location>
        <begin position="186"/>
        <end position="205"/>
    </location>
</feature>
<sequence length="210" mass="24771">MYCDLIEAFDTPCKNQFDKYNNFNFYNAQGEMTNSAHREDFSFYSNRENDLGSLDSYNSLNSLYDPSTDYNEKPDFESKYFKPDEQYFKKVDRLDKIYKLNNENRNDLMDLDQKNIHEESLNQIIEDINGNTASNTQKYYNHLRLCQYCKDELNLRLKGSKKQNNNISTSFEMIKTESLESLKSNYVIVSVVIGLIIIILLEIFLNTSKH</sequence>
<proteinExistence type="predicted"/>
<protein>
    <submittedName>
        <fullName evidence="2">Uncharacterized protein</fullName>
    </submittedName>
</protein>